<evidence type="ECO:0000256" key="1">
    <source>
        <dbReference type="RuleBase" id="RU003495"/>
    </source>
</evidence>
<dbReference type="PANTHER" id="PTHR34183">
    <property type="entry name" value="ENDOLYTIC PEPTIDOGLYCAN TRANSGLYCOSYLASE RLPA"/>
    <property type="match status" value="1"/>
</dbReference>
<reference evidence="5" key="1">
    <citation type="submission" date="2017-02" db="EMBL/GenBank/DDBJ databases">
        <authorList>
            <person name="Daims H."/>
        </authorList>
    </citation>
    <scope>NUCLEOTIDE SEQUENCE [LARGE SCALE GENOMIC DNA]</scope>
</reference>
<dbReference type="InterPro" id="IPR012997">
    <property type="entry name" value="RplA"/>
</dbReference>
<feature type="region of interest" description="Disordered" evidence="2">
    <location>
        <begin position="54"/>
        <end position="76"/>
    </location>
</feature>
<protein>
    <submittedName>
        <fullName evidence="4">Rare lipoprotein A</fullName>
    </submittedName>
</protein>
<accession>A0A1R4HFR7</accession>
<dbReference type="Pfam" id="PF03330">
    <property type="entry name" value="DPBB_1"/>
    <property type="match status" value="1"/>
</dbReference>
<dbReference type="NCBIfam" id="TIGR00413">
    <property type="entry name" value="rlpA"/>
    <property type="match status" value="1"/>
</dbReference>
<feature type="domain" description="RlpA-like protein double-psi beta-barrel" evidence="3">
    <location>
        <begin position="1"/>
        <end position="63"/>
    </location>
</feature>
<evidence type="ECO:0000313" key="5">
    <source>
        <dbReference type="Proteomes" id="UP000195667"/>
    </source>
</evidence>
<comment type="similarity">
    <text evidence="1">Belongs to the RlpA family.</text>
</comment>
<keyword evidence="4" id="KW-0449">Lipoprotein</keyword>
<dbReference type="EMBL" id="FUKI01000141">
    <property type="protein sequence ID" value="SJM95076.1"/>
    <property type="molecule type" value="Genomic_DNA"/>
</dbReference>
<dbReference type="Proteomes" id="UP000195667">
    <property type="component" value="Unassembled WGS sequence"/>
</dbReference>
<organism evidence="4 5">
    <name type="scientific">Crenothrix polyspora</name>
    <dbReference type="NCBI Taxonomy" id="360316"/>
    <lineage>
        <taxon>Bacteria</taxon>
        <taxon>Pseudomonadati</taxon>
        <taxon>Pseudomonadota</taxon>
        <taxon>Gammaproteobacteria</taxon>
        <taxon>Methylococcales</taxon>
        <taxon>Crenotrichaceae</taxon>
        <taxon>Crenothrix</taxon>
    </lineage>
</organism>
<dbReference type="SUPFAM" id="SSF50685">
    <property type="entry name" value="Barwin-like endoglucanases"/>
    <property type="match status" value="1"/>
</dbReference>
<evidence type="ECO:0000313" key="4">
    <source>
        <dbReference type="EMBL" id="SJM95076.1"/>
    </source>
</evidence>
<evidence type="ECO:0000259" key="3">
    <source>
        <dbReference type="Pfam" id="PF03330"/>
    </source>
</evidence>
<dbReference type="InterPro" id="IPR036908">
    <property type="entry name" value="RlpA-like_sf"/>
</dbReference>
<name>A0A1R4HFR7_9GAMM</name>
<dbReference type="CDD" id="cd22268">
    <property type="entry name" value="DPBB_RlpA-like"/>
    <property type="match status" value="1"/>
</dbReference>
<dbReference type="InterPro" id="IPR009009">
    <property type="entry name" value="RlpA-like_DPBB"/>
</dbReference>
<keyword evidence="5" id="KW-1185">Reference proteome</keyword>
<dbReference type="AlphaFoldDB" id="A0A1R4HFR7"/>
<sequence>MTAAHPSLPMGSKTKVTNLENGKKVVVKINDRGVYTGDRVINLSKAAAKKLDMKQDGTGQVKIETPSPQKKCLLSL</sequence>
<evidence type="ECO:0000256" key="2">
    <source>
        <dbReference type="SAM" id="MobiDB-lite"/>
    </source>
</evidence>
<gene>
    <name evidence="4" type="ORF">CRENPOLYSF1_630017</name>
</gene>
<dbReference type="Gene3D" id="2.40.40.10">
    <property type="entry name" value="RlpA-like domain"/>
    <property type="match status" value="1"/>
</dbReference>
<dbReference type="PANTHER" id="PTHR34183:SF1">
    <property type="entry name" value="ENDOLYTIC PEPTIDOGLYCAN TRANSGLYCOSYLASE RLPA"/>
    <property type="match status" value="1"/>
</dbReference>
<proteinExistence type="inferred from homology"/>